<dbReference type="PROSITE" id="PS50059">
    <property type="entry name" value="FKBP_PPIASE"/>
    <property type="match status" value="1"/>
</dbReference>
<dbReference type="PANTHER" id="PTHR43811">
    <property type="entry name" value="FKBP-TYPE PEPTIDYL-PROLYL CIS-TRANS ISOMERASE FKPA"/>
    <property type="match status" value="1"/>
</dbReference>
<keyword evidence="7" id="KW-0732">Signal</keyword>
<evidence type="ECO:0000259" key="8">
    <source>
        <dbReference type="PROSITE" id="PS50059"/>
    </source>
</evidence>
<protein>
    <recommendedName>
        <fullName evidence="6">Peptidyl-prolyl cis-trans isomerase</fullName>
        <ecNumber evidence="6">5.2.1.8</ecNumber>
    </recommendedName>
</protein>
<evidence type="ECO:0000256" key="6">
    <source>
        <dbReference type="RuleBase" id="RU003915"/>
    </source>
</evidence>
<dbReference type="RefSeq" id="WP_009767387.1">
    <property type="nucleotide sequence ID" value="NZ_ANIN01000001.1"/>
</dbReference>
<name>L2FAW1_9GAMM</name>
<dbReference type="AlphaFoldDB" id="L2FAW1"/>
<dbReference type="EMBL" id="ANIN01000001">
    <property type="protein sequence ID" value="ELA09568.1"/>
    <property type="molecule type" value="Genomic_DNA"/>
</dbReference>
<organism evidence="9 10">
    <name type="scientific">Moraxella macacae 0408225</name>
    <dbReference type="NCBI Taxonomy" id="1230338"/>
    <lineage>
        <taxon>Bacteria</taxon>
        <taxon>Pseudomonadati</taxon>
        <taxon>Pseudomonadota</taxon>
        <taxon>Gammaproteobacteria</taxon>
        <taxon>Moraxellales</taxon>
        <taxon>Moraxellaceae</taxon>
        <taxon>Moraxella</taxon>
    </lineage>
</organism>
<dbReference type="Pfam" id="PF00254">
    <property type="entry name" value="FKBP_C"/>
    <property type="match status" value="1"/>
</dbReference>
<dbReference type="InterPro" id="IPR000774">
    <property type="entry name" value="PPIase_FKBP_N"/>
</dbReference>
<dbReference type="InterPro" id="IPR036944">
    <property type="entry name" value="PPIase_FKBP_N_sf"/>
</dbReference>
<evidence type="ECO:0000256" key="7">
    <source>
        <dbReference type="SAM" id="SignalP"/>
    </source>
</evidence>
<dbReference type="eggNOG" id="COG0545">
    <property type="taxonomic scope" value="Bacteria"/>
</dbReference>
<comment type="catalytic activity">
    <reaction evidence="1 5 6">
        <text>[protein]-peptidylproline (omega=180) = [protein]-peptidylproline (omega=0)</text>
        <dbReference type="Rhea" id="RHEA:16237"/>
        <dbReference type="Rhea" id="RHEA-COMP:10747"/>
        <dbReference type="Rhea" id="RHEA-COMP:10748"/>
        <dbReference type="ChEBI" id="CHEBI:83833"/>
        <dbReference type="ChEBI" id="CHEBI:83834"/>
        <dbReference type="EC" id="5.2.1.8"/>
    </reaction>
</comment>
<evidence type="ECO:0000256" key="2">
    <source>
        <dbReference type="ARBA" id="ARBA00006577"/>
    </source>
</evidence>
<feature type="signal peptide" evidence="7">
    <location>
        <begin position="1"/>
        <end position="23"/>
    </location>
</feature>
<dbReference type="Gene3D" id="3.10.50.40">
    <property type="match status" value="1"/>
</dbReference>
<evidence type="ECO:0000256" key="5">
    <source>
        <dbReference type="PROSITE-ProRule" id="PRU00277"/>
    </source>
</evidence>
<dbReference type="Gene3D" id="1.10.287.460">
    <property type="entry name" value="Peptidyl-prolyl cis-trans isomerase, FKBP-type, N-terminal domain"/>
    <property type="match status" value="1"/>
</dbReference>
<keyword evidence="4 5" id="KW-0413">Isomerase</keyword>
<accession>L2FAW1</accession>
<evidence type="ECO:0000313" key="10">
    <source>
        <dbReference type="Proteomes" id="UP000023795"/>
    </source>
</evidence>
<keyword evidence="10" id="KW-1185">Reference proteome</keyword>
<sequence length="261" mass="28605">MMIKKISVFTLAMLTGMANITFAADKTTTKAMAADKALVADSQYLPKKTVVTPNSDTLQKVGYSFGYMMGDGNKDSANDLMLDAYFQGFRDAYIGNAPALTEAQIKQVLLDYQKTKEAEYAKQVEQLGQKNLEQGKAYLKQHAKQSGVTTTKSGLQYKILTNAKGKKPTIKDTVVVHYEGRLIDGTVFDSSYKRGEPSVFPLDQVIDGWGEGLQLMSVGSKYQFVVPANLAYGASGNVDIEPNSVLIFEVELLEVNPKAKQ</sequence>
<dbReference type="GO" id="GO:0003755">
    <property type="term" value="F:peptidyl-prolyl cis-trans isomerase activity"/>
    <property type="evidence" value="ECO:0007669"/>
    <property type="project" value="UniProtKB-UniRule"/>
</dbReference>
<comment type="similarity">
    <text evidence="2 6">Belongs to the FKBP-type PPIase family.</text>
</comment>
<feature type="domain" description="PPIase FKBP-type" evidence="8">
    <location>
        <begin position="171"/>
        <end position="256"/>
    </location>
</feature>
<dbReference type="GO" id="GO:0006457">
    <property type="term" value="P:protein folding"/>
    <property type="evidence" value="ECO:0007669"/>
    <property type="project" value="InterPro"/>
</dbReference>
<evidence type="ECO:0000256" key="3">
    <source>
        <dbReference type="ARBA" id="ARBA00023110"/>
    </source>
</evidence>
<evidence type="ECO:0000256" key="1">
    <source>
        <dbReference type="ARBA" id="ARBA00000971"/>
    </source>
</evidence>
<dbReference type="Proteomes" id="UP000023795">
    <property type="component" value="Unassembled WGS sequence"/>
</dbReference>
<comment type="caution">
    <text evidence="9">The sequence shown here is derived from an EMBL/GenBank/DDBJ whole genome shotgun (WGS) entry which is preliminary data.</text>
</comment>
<reference evidence="9 10" key="1">
    <citation type="journal article" date="2013" name="Genome Announc.">
        <title>Genome Sequence of Moraxella macacae 0408225, a Novel Bacterial Species Isolated from a Cynomolgus Macaque with Epistaxis.</title>
        <authorList>
            <person name="Ladner J.T."/>
            <person name="Whitehouse C.A."/>
            <person name="Koroleva G.I."/>
            <person name="Palacios G.F."/>
        </authorList>
    </citation>
    <scope>NUCLEOTIDE SEQUENCE [LARGE SCALE GENOMIC DNA]</scope>
    <source>
        <strain evidence="9 10">0408225</strain>
    </source>
</reference>
<dbReference type="PANTHER" id="PTHR43811:SF19">
    <property type="entry name" value="39 KDA FK506-BINDING NUCLEAR PROTEIN"/>
    <property type="match status" value="1"/>
</dbReference>
<feature type="chain" id="PRO_5003958323" description="Peptidyl-prolyl cis-trans isomerase" evidence="7">
    <location>
        <begin position="24"/>
        <end position="261"/>
    </location>
</feature>
<dbReference type="PATRIC" id="fig|1230338.3.peg.903"/>
<dbReference type="Pfam" id="PF01346">
    <property type="entry name" value="FKBP_N"/>
    <property type="match status" value="1"/>
</dbReference>
<dbReference type="EC" id="5.2.1.8" evidence="6"/>
<dbReference type="SUPFAM" id="SSF54534">
    <property type="entry name" value="FKBP-like"/>
    <property type="match status" value="1"/>
</dbReference>
<proteinExistence type="inferred from homology"/>
<gene>
    <name evidence="9" type="ORF">MOMA_04160</name>
</gene>
<dbReference type="InterPro" id="IPR046357">
    <property type="entry name" value="PPIase_dom_sf"/>
</dbReference>
<keyword evidence="3 5" id="KW-0697">Rotamase</keyword>
<dbReference type="FunFam" id="3.10.50.40:FF:000006">
    <property type="entry name" value="Peptidyl-prolyl cis-trans isomerase"/>
    <property type="match status" value="1"/>
</dbReference>
<dbReference type="InterPro" id="IPR001179">
    <property type="entry name" value="PPIase_FKBP_dom"/>
</dbReference>
<evidence type="ECO:0000256" key="4">
    <source>
        <dbReference type="ARBA" id="ARBA00023235"/>
    </source>
</evidence>
<dbReference type="STRING" id="1230338.MOMA_04160"/>
<evidence type="ECO:0000313" key="9">
    <source>
        <dbReference type="EMBL" id="ELA09568.1"/>
    </source>
</evidence>